<dbReference type="EMBL" id="BMHP01000003">
    <property type="protein sequence ID" value="GGD78667.1"/>
    <property type="molecule type" value="Genomic_DNA"/>
</dbReference>
<dbReference type="InterPro" id="IPR006059">
    <property type="entry name" value="SBP"/>
</dbReference>
<dbReference type="PANTHER" id="PTHR43649">
    <property type="entry name" value="ARABINOSE-BINDING PROTEIN-RELATED"/>
    <property type="match status" value="1"/>
</dbReference>
<protein>
    <submittedName>
        <fullName evidence="4">ABC transporter substrate-binding protein</fullName>
    </submittedName>
</protein>
<comment type="caution">
    <text evidence="4">The sequence shown here is derived from an EMBL/GenBank/DDBJ whole genome shotgun (WGS) entry which is preliminary data.</text>
</comment>
<dbReference type="Gene3D" id="3.40.190.10">
    <property type="entry name" value="Periplasmic binding protein-like II"/>
    <property type="match status" value="3"/>
</dbReference>
<evidence type="ECO:0000256" key="2">
    <source>
        <dbReference type="SAM" id="SignalP"/>
    </source>
</evidence>
<proteinExistence type="predicted"/>
<dbReference type="Proteomes" id="UP000612456">
    <property type="component" value="Unassembled WGS sequence"/>
</dbReference>
<reference evidence="4" key="2">
    <citation type="submission" date="2020-09" db="EMBL/GenBank/DDBJ databases">
        <authorList>
            <person name="Sun Q."/>
            <person name="Zhou Y."/>
        </authorList>
    </citation>
    <scope>NUCLEOTIDE SEQUENCE</scope>
    <source>
        <strain evidence="4">CGMCC 1.15178</strain>
    </source>
</reference>
<dbReference type="PANTHER" id="PTHR43649:SF17">
    <property type="entry name" value="ABC TRANSPORTER SOLUTE BINDING PROTEIN-SUGAR TRANSPORT"/>
    <property type="match status" value="1"/>
</dbReference>
<evidence type="ECO:0000259" key="3">
    <source>
        <dbReference type="Pfam" id="PF12010"/>
    </source>
</evidence>
<name>A0A916Z6B5_9BACL</name>
<keyword evidence="5" id="KW-1185">Reference proteome</keyword>
<evidence type="ECO:0000256" key="1">
    <source>
        <dbReference type="SAM" id="MobiDB-lite"/>
    </source>
</evidence>
<dbReference type="Pfam" id="PF13416">
    <property type="entry name" value="SBP_bac_8"/>
    <property type="match status" value="1"/>
</dbReference>
<evidence type="ECO:0000313" key="4">
    <source>
        <dbReference type="EMBL" id="GGD78667.1"/>
    </source>
</evidence>
<feature type="compositionally biased region" description="Polar residues" evidence="1">
    <location>
        <begin position="36"/>
        <end position="48"/>
    </location>
</feature>
<evidence type="ECO:0000313" key="5">
    <source>
        <dbReference type="Proteomes" id="UP000612456"/>
    </source>
</evidence>
<accession>A0A916Z6B5</accession>
<keyword evidence="2" id="KW-0732">Signal</keyword>
<dbReference type="InterPro" id="IPR022627">
    <property type="entry name" value="DUF3502"/>
</dbReference>
<dbReference type="InterPro" id="IPR050490">
    <property type="entry name" value="Bact_solute-bd_prot1"/>
</dbReference>
<gene>
    <name evidence="4" type="primary">ypcG</name>
    <name evidence="4" type="ORF">GCM10010911_40910</name>
</gene>
<feature type="region of interest" description="Disordered" evidence="1">
    <location>
        <begin position="28"/>
        <end position="52"/>
    </location>
</feature>
<reference evidence="4" key="1">
    <citation type="journal article" date="2014" name="Int. J. Syst. Evol. Microbiol.">
        <title>Complete genome sequence of Corynebacterium casei LMG S-19264T (=DSM 44701T), isolated from a smear-ripened cheese.</title>
        <authorList>
            <consortium name="US DOE Joint Genome Institute (JGI-PGF)"/>
            <person name="Walter F."/>
            <person name="Albersmeier A."/>
            <person name="Kalinowski J."/>
            <person name="Ruckert C."/>
        </authorList>
    </citation>
    <scope>NUCLEOTIDE SEQUENCE</scope>
    <source>
        <strain evidence="4">CGMCC 1.15178</strain>
    </source>
</reference>
<dbReference type="Pfam" id="PF12010">
    <property type="entry name" value="DUF3502"/>
    <property type="match status" value="1"/>
</dbReference>
<dbReference type="SUPFAM" id="SSF53850">
    <property type="entry name" value="Periplasmic binding protein-like II"/>
    <property type="match status" value="1"/>
</dbReference>
<feature type="domain" description="DUF3502" evidence="3">
    <location>
        <begin position="468"/>
        <end position="537"/>
    </location>
</feature>
<dbReference type="RefSeq" id="WP_188994388.1">
    <property type="nucleotide sequence ID" value="NZ_BMHP01000003.1"/>
</dbReference>
<dbReference type="PROSITE" id="PS51257">
    <property type="entry name" value="PROKAR_LIPOPROTEIN"/>
    <property type="match status" value="1"/>
</dbReference>
<feature type="signal peptide" evidence="2">
    <location>
        <begin position="1"/>
        <end position="26"/>
    </location>
</feature>
<organism evidence="4 5">
    <name type="scientific">Paenibacillus nasutitermitis</name>
    <dbReference type="NCBI Taxonomy" id="1652958"/>
    <lineage>
        <taxon>Bacteria</taxon>
        <taxon>Bacillati</taxon>
        <taxon>Bacillota</taxon>
        <taxon>Bacilli</taxon>
        <taxon>Bacillales</taxon>
        <taxon>Paenibacillaceae</taxon>
        <taxon>Paenibacillus</taxon>
    </lineage>
</organism>
<sequence length="539" mass="60101">MKSKGKKSTGLLLALVLLVSMLAACSQNNEKKGTEKANTTNGNTQSEAGASAPDPVELNFMLWGDKPAGMDEVLAEFEKRTKDTLNMKINISWTPLSDFSNKVKLKLSAGEEVDAVFDAPWATMINNINQELYQELDTYFLNDEYLGLKQAFGEQYVTNNKFNGKLYGIPFTQGYKEIYGYFIRKDLREKYGMNKISSLGELEQYFDHVLKNEKGVIPVADDGNALRWNYGLTDENDYFFAKSNIFTTTLAGGLSATCQLSEDRKACISLELPGDKETPFPGIPYNFVELSSNWKSKGYFEKDLLTQQNATSMFVGGKAASLAHGISQFSVLNDQIAKAVPGAQLEFFASSDSQRSLQPAAMKTDFKAFNFISIPVTSKKADSVMKFFNWLFSDKANHDLFERGIEGVDWVADGDSLYKNPESGPRYVFPGYEMTWNPNLIRNLAGMDEQVYNILDYSMDVDSYYQTPLAGFTFNSEPVKSEIAKVTPVMDQIGQVYASGAVKDAYANAHELNKKAVKLGLEKIREEALKQINAYLAGK</sequence>
<dbReference type="AlphaFoldDB" id="A0A916Z6B5"/>
<feature type="chain" id="PRO_5039533324" evidence="2">
    <location>
        <begin position="27"/>
        <end position="539"/>
    </location>
</feature>